<dbReference type="RefSeq" id="XP_012656075.1">
    <property type="nucleotide sequence ID" value="XM_012800621.1"/>
</dbReference>
<dbReference type="OrthoDB" id="5132116at2759"/>
<keyword evidence="10" id="KW-1185">Reference proteome</keyword>
<keyword evidence="4" id="KW-0378">Hydrolase</keyword>
<dbReference type="GO" id="GO:0005856">
    <property type="term" value="C:cytoskeleton"/>
    <property type="evidence" value="ECO:0007669"/>
    <property type="project" value="UniProtKB-SubCell"/>
</dbReference>
<dbReference type="STRING" id="312017.W7X4V0"/>
<dbReference type="Pfam" id="PF00022">
    <property type="entry name" value="Actin"/>
    <property type="match status" value="1"/>
</dbReference>
<dbReference type="InterPro" id="IPR004000">
    <property type="entry name" value="Actin"/>
</dbReference>
<evidence type="ECO:0000256" key="5">
    <source>
        <dbReference type="ARBA" id="ARBA00022840"/>
    </source>
</evidence>
<evidence type="ECO:0000256" key="4">
    <source>
        <dbReference type="ARBA" id="ARBA00022801"/>
    </source>
</evidence>
<dbReference type="FunFam" id="3.90.640.10:FF:000007">
    <property type="entry name" value="Actin like 7B"/>
    <property type="match status" value="1"/>
</dbReference>
<evidence type="ECO:0000256" key="2">
    <source>
        <dbReference type="ARBA" id="ARBA00022490"/>
    </source>
</evidence>
<reference evidence="10" key="1">
    <citation type="journal article" date="2006" name="PLoS Biol.">
        <title>Macronuclear genome sequence of the ciliate Tetrahymena thermophila, a model eukaryote.</title>
        <authorList>
            <person name="Eisen J.A."/>
            <person name="Coyne R.S."/>
            <person name="Wu M."/>
            <person name="Wu D."/>
            <person name="Thiagarajan M."/>
            <person name="Wortman J.R."/>
            <person name="Badger J.H."/>
            <person name="Ren Q."/>
            <person name="Amedeo P."/>
            <person name="Jones K.M."/>
            <person name="Tallon L.J."/>
            <person name="Delcher A.L."/>
            <person name="Salzberg S.L."/>
            <person name="Silva J.C."/>
            <person name="Haas B.J."/>
            <person name="Majoros W.H."/>
            <person name="Farzad M."/>
            <person name="Carlton J.M."/>
            <person name="Smith R.K. Jr."/>
            <person name="Garg J."/>
            <person name="Pearlman R.E."/>
            <person name="Karrer K.M."/>
            <person name="Sun L."/>
            <person name="Manning G."/>
            <person name="Elde N.C."/>
            <person name="Turkewitz A.P."/>
            <person name="Asai D.J."/>
            <person name="Wilkes D.E."/>
            <person name="Wang Y."/>
            <person name="Cai H."/>
            <person name="Collins K."/>
            <person name="Stewart B.A."/>
            <person name="Lee S.R."/>
            <person name="Wilamowska K."/>
            <person name="Weinberg Z."/>
            <person name="Ruzzo W.L."/>
            <person name="Wloga D."/>
            <person name="Gaertig J."/>
            <person name="Frankel J."/>
            <person name="Tsao C.-C."/>
            <person name="Gorovsky M.A."/>
            <person name="Keeling P.J."/>
            <person name="Waller R.F."/>
            <person name="Patron N.J."/>
            <person name="Cherry J.M."/>
            <person name="Stover N.A."/>
            <person name="Krieger C.J."/>
            <person name="del Toro C."/>
            <person name="Ryder H.F."/>
            <person name="Williamson S.C."/>
            <person name="Barbeau R.A."/>
            <person name="Hamilton E.P."/>
            <person name="Orias E."/>
        </authorList>
    </citation>
    <scope>NUCLEOTIDE SEQUENCE [LARGE SCALE GENOMIC DNA]</scope>
    <source>
        <strain evidence="10">SB210</strain>
    </source>
</reference>
<dbReference type="PANTHER" id="PTHR11937">
    <property type="entry name" value="ACTIN"/>
    <property type="match status" value="1"/>
</dbReference>
<dbReference type="eggNOG" id="KOG0676">
    <property type="taxonomic scope" value="Eukaryota"/>
</dbReference>
<comment type="catalytic activity">
    <reaction evidence="7">
        <text>ATP + H2O = ADP + phosphate + H(+)</text>
        <dbReference type="Rhea" id="RHEA:13065"/>
        <dbReference type="ChEBI" id="CHEBI:15377"/>
        <dbReference type="ChEBI" id="CHEBI:15378"/>
        <dbReference type="ChEBI" id="CHEBI:30616"/>
        <dbReference type="ChEBI" id="CHEBI:43474"/>
        <dbReference type="ChEBI" id="CHEBI:456216"/>
    </reaction>
</comment>
<dbReference type="GO" id="GO:0016787">
    <property type="term" value="F:hydrolase activity"/>
    <property type="evidence" value="ECO:0007669"/>
    <property type="project" value="UniProtKB-KW"/>
</dbReference>
<dbReference type="Gene3D" id="3.30.420.40">
    <property type="match status" value="2"/>
</dbReference>
<dbReference type="InterPro" id="IPR004001">
    <property type="entry name" value="Actin_CS"/>
</dbReference>
<sequence length="372" mass="42239">MFDYPAVVIDNGSERCKAGIAGEYAPRADFPSIVGRPKYQNLMLQGKEFYIGDDALANKALFNLQYPIENGLVTNYDNMEQIWRHCFDNELQVDPSQQPCMLTESAMTPKLYREKMTNIMFETFDVPSFYVQIQAVLSLYSSCGVTGIVLDSGEGVTNAVPIFEGCALRHAIQKNYLAGRDLTDYCMKLMYEVGLNFQSSVEREVIRDIKEKYCYVALDYEAELKAYQNNSSKHKQYQFPDGKMITIQDQRFRVPELLFKPDFIGNEQKGISELAFHSIMSCDIDLRRNLYENIVLSGGTTMFDGFAERISKDINALAPLSIKAEVIALPQRKYSAFIGGSILSSLSSFQSKWITKAEYDEEGTSIVHRKCF</sequence>
<evidence type="ECO:0000313" key="10">
    <source>
        <dbReference type="Proteomes" id="UP000009168"/>
    </source>
</evidence>
<dbReference type="GO" id="GO:0005524">
    <property type="term" value="F:ATP binding"/>
    <property type="evidence" value="ECO:0007669"/>
    <property type="project" value="UniProtKB-KW"/>
</dbReference>
<protein>
    <submittedName>
        <fullName evidence="9">Actin</fullName>
    </submittedName>
</protein>
<keyword evidence="6" id="KW-0206">Cytoskeleton</keyword>
<dbReference type="InterPro" id="IPR043129">
    <property type="entry name" value="ATPase_NBD"/>
</dbReference>
<comment type="subcellular location">
    <subcellularLocation>
        <location evidence="1">Cytoplasm</location>
        <location evidence="1">Cytoskeleton</location>
    </subcellularLocation>
</comment>
<evidence type="ECO:0000256" key="7">
    <source>
        <dbReference type="ARBA" id="ARBA00049360"/>
    </source>
</evidence>
<dbReference type="FunFam" id="3.30.420.40:FF:000148">
    <property type="entry name" value="Actin, alpha skeletal muscle"/>
    <property type="match status" value="1"/>
</dbReference>
<gene>
    <name evidence="9" type="ORF">TTHERM_000790949</name>
</gene>
<dbReference type="EMBL" id="GG662316">
    <property type="protein sequence ID" value="EWS71403.1"/>
    <property type="molecule type" value="Genomic_DNA"/>
</dbReference>
<organism evidence="9 10">
    <name type="scientific">Tetrahymena thermophila (strain SB210)</name>
    <dbReference type="NCBI Taxonomy" id="312017"/>
    <lineage>
        <taxon>Eukaryota</taxon>
        <taxon>Sar</taxon>
        <taxon>Alveolata</taxon>
        <taxon>Ciliophora</taxon>
        <taxon>Intramacronucleata</taxon>
        <taxon>Oligohymenophorea</taxon>
        <taxon>Hymenostomatida</taxon>
        <taxon>Tetrahymenina</taxon>
        <taxon>Tetrahymenidae</taxon>
        <taxon>Tetrahymena</taxon>
    </lineage>
</organism>
<keyword evidence="5" id="KW-0067">ATP-binding</keyword>
<dbReference type="Gene3D" id="3.90.640.10">
    <property type="entry name" value="Actin, Chain A, domain 4"/>
    <property type="match status" value="1"/>
</dbReference>
<keyword evidence="2" id="KW-0963">Cytoplasm</keyword>
<dbReference type="KEGG" id="tet:TTHERM_000790949"/>
<evidence type="ECO:0000256" key="1">
    <source>
        <dbReference type="ARBA" id="ARBA00004245"/>
    </source>
</evidence>
<dbReference type="PROSITE" id="PS00432">
    <property type="entry name" value="ACTINS_2"/>
    <property type="match status" value="1"/>
</dbReference>
<keyword evidence="3" id="KW-0547">Nucleotide-binding</keyword>
<dbReference type="Proteomes" id="UP000009168">
    <property type="component" value="Unassembled WGS sequence"/>
</dbReference>
<name>W7X4V0_TETTS</name>
<dbReference type="PRINTS" id="PR00190">
    <property type="entry name" value="ACTIN"/>
</dbReference>
<dbReference type="SUPFAM" id="SSF53067">
    <property type="entry name" value="Actin-like ATPase domain"/>
    <property type="match status" value="2"/>
</dbReference>
<evidence type="ECO:0000313" key="9">
    <source>
        <dbReference type="EMBL" id="EWS71403.1"/>
    </source>
</evidence>
<dbReference type="eggNOG" id="KOG0246">
    <property type="taxonomic scope" value="Eukaryota"/>
</dbReference>
<evidence type="ECO:0000256" key="6">
    <source>
        <dbReference type="ARBA" id="ARBA00023212"/>
    </source>
</evidence>
<comment type="similarity">
    <text evidence="8">Belongs to the actin family.</text>
</comment>
<proteinExistence type="inferred from homology"/>
<dbReference type="AlphaFoldDB" id="W7X4V0"/>
<dbReference type="SMART" id="SM00268">
    <property type="entry name" value="ACTIN"/>
    <property type="match status" value="1"/>
</dbReference>
<dbReference type="GeneID" id="24440698"/>
<evidence type="ECO:0000256" key="3">
    <source>
        <dbReference type="ARBA" id="ARBA00022741"/>
    </source>
</evidence>
<evidence type="ECO:0000256" key="8">
    <source>
        <dbReference type="RuleBase" id="RU000487"/>
    </source>
</evidence>
<accession>W7X4V0</accession>
<dbReference type="InParanoid" id="W7X4V0"/>